<organism evidence="2 3">
    <name type="scientific">Neurospora hispaniola</name>
    <dbReference type="NCBI Taxonomy" id="588809"/>
    <lineage>
        <taxon>Eukaryota</taxon>
        <taxon>Fungi</taxon>
        <taxon>Dikarya</taxon>
        <taxon>Ascomycota</taxon>
        <taxon>Pezizomycotina</taxon>
        <taxon>Sordariomycetes</taxon>
        <taxon>Sordariomycetidae</taxon>
        <taxon>Sordariales</taxon>
        <taxon>Sordariaceae</taxon>
        <taxon>Neurospora</taxon>
    </lineage>
</organism>
<keyword evidence="1" id="KW-0812">Transmembrane</keyword>
<name>A0AAJ0MPX1_9PEZI</name>
<dbReference type="AlphaFoldDB" id="A0AAJ0MPX1"/>
<dbReference type="Proteomes" id="UP001285908">
    <property type="component" value="Unassembled WGS sequence"/>
</dbReference>
<dbReference type="RefSeq" id="XP_062691427.1">
    <property type="nucleotide sequence ID" value="XM_062838247.1"/>
</dbReference>
<sequence length="134" mass="14255">MLPPSRPLLAPLSFLVTLGHSSIISLLLLLHPNTTQNSIKKPLKKTALEKLMVKWRLGQQQGEARRRALLEAQALVDQAAAALTAEGLTDSVNADKKAMLAVAVSDPSFTTGTGITQKRVRNTDSGIGSSVDSV</sequence>
<keyword evidence="3" id="KW-1185">Reference proteome</keyword>
<accession>A0AAJ0MPX1</accession>
<dbReference type="GeneID" id="87875869"/>
<gene>
    <name evidence="2" type="ORF">B0T23DRAFT_396436</name>
</gene>
<protein>
    <submittedName>
        <fullName evidence="2">Uncharacterized protein</fullName>
    </submittedName>
</protein>
<keyword evidence="1" id="KW-0472">Membrane</keyword>
<keyword evidence="1" id="KW-1133">Transmembrane helix</keyword>
<evidence type="ECO:0000313" key="3">
    <source>
        <dbReference type="Proteomes" id="UP001285908"/>
    </source>
</evidence>
<reference evidence="2 3" key="1">
    <citation type="journal article" date="2023" name="Mol. Phylogenet. Evol.">
        <title>Genome-scale phylogeny and comparative genomics of the fungal order Sordariales.</title>
        <authorList>
            <person name="Hensen N."/>
            <person name="Bonometti L."/>
            <person name="Westerberg I."/>
            <person name="Brannstrom I.O."/>
            <person name="Guillou S."/>
            <person name="Cros-Aarteil S."/>
            <person name="Calhoun S."/>
            <person name="Haridas S."/>
            <person name="Kuo A."/>
            <person name="Mondo S."/>
            <person name="Pangilinan J."/>
            <person name="Riley R."/>
            <person name="LaButti K."/>
            <person name="Andreopoulos B."/>
            <person name="Lipzen A."/>
            <person name="Chen C."/>
            <person name="Yan M."/>
            <person name="Daum C."/>
            <person name="Ng V."/>
            <person name="Clum A."/>
            <person name="Steindorff A."/>
            <person name="Ohm R.A."/>
            <person name="Martin F."/>
            <person name="Silar P."/>
            <person name="Natvig D.O."/>
            <person name="Lalanne C."/>
            <person name="Gautier V."/>
            <person name="Ament-Velasquez S.L."/>
            <person name="Kruys A."/>
            <person name="Hutchinson M.I."/>
            <person name="Powell A.J."/>
            <person name="Barry K."/>
            <person name="Miller A.N."/>
            <person name="Grigoriev I.V."/>
            <person name="Debuchy R."/>
            <person name="Gladieux P."/>
            <person name="Hiltunen Thoren M."/>
            <person name="Johannesson H."/>
        </authorList>
    </citation>
    <scope>NUCLEOTIDE SEQUENCE [LARGE SCALE GENOMIC DNA]</scope>
    <source>
        <strain evidence="2 3">FGSC 10403</strain>
    </source>
</reference>
<feature type="transmembrane region" description="Helical" evidence="1">
    <location>
        <begin position="12"/>
        <end position="30"/>
    </location>
</feature>
<proteinExistence type="predicted"/>
<dbReference type="EMBL" id="JAULSX010000005">
    <property type="protein sequence ID" value="KAK3490244.1"/>
    <property type="molecule type" value="Genomic_DNA"/>
</dbReference>
<comment type="caution">
    <text evidence="2">The sequence shown here is derived from an EMBL/GenBank/DDBJ whole genome shotgun (WGS) entry which is preliminary data.</text>
</comment>
<evidence type="ECO:0000256" key="1">
    <source>
        <dbReference type="SAM" id="Phobius"/>
    </source>
</evidence>
<evidence type="ECO:0000313" key="2">
    <source>
        <dbReference type="EMBL" id="KAK3490244.1"/>
    </source>
</evidence>